<dbReference type="Gene3D" id="3.40.1360.10">
    <property type="match status" value="1"/>
</dbReference>
<dbReference type="PANTHER" id="PTHR35372:SF2">
    <property type="entry name" value="SF3 HELICASE DOMAIN-CONTAINING PROTEIN"/>
    <property type="match status" value="1"/>
</dbReference>
<dbReference type="Pfam" id="PF08706">
    <property type="entry name" value="D5_N"/>
    <property type="match status" value="1"/>
</dbReference>
<evidence type="ECO:0000256" key="3">
    <source>
        <dbReference type="ARBA" id="ARBA00022840"/>
    </source>
</evidence>
<dbReference type="InterPro" id="IPR014818">
    <property type="entry name" value="Phage/plasmid_primase_P4_C"/>
</dbReference>
<comment type="caution">
    <text evidence="5">The sequence shown here is derived from an EMBL/GenBank/DDBJ whole genome shotgun (WGS) entry which is preliminary data.</text>
</comment>
<dbReference type="InterPro" id="IPR027417">
    <property type="entry name" value="P-loop_NTPase"/>
</dbReference>
<dbReference type="NCBIfam" id="NF005477">
    <property type="entry name" value="PRK07078.1"/>
    <property type="match status" value="1"/>
</dbReference>
<name>A0ABP8UXQ4_9GAMM</name>
<dbReference type="InterPro" id="IPR034154">
    <property type="entry name" value="TOPRIM_DnaG/twinkle"/>
</dbReference>
<gene>
    <name evidence="5" type="ORF">GCM10023116_01520</name>
</gene>
<dbReference type="InterPro" id="IPR006500">
    <property type="entry name" value="Helicase_put_C_phage/plasmid"/>
</dbReference>
<keyword evidence="1" id="KW-0547">Nucleotide-binding</keyword>
<evidence type="ECO:0000313" key="5">
    <source>
        <dbReference type="EMBL" id="GAA4647890.1"/>
    </source>
</evidence>
<keyword evidence="2" id="KW-0378">Hydrolase</keyword>
<dbReference type="Proteomes" id="UP001500604">
    <property type="component" value="Unassembled WGS sequence"/>
</dbReference>
<dbReference type="NCBIfam" id="TIGR01613">
    <property type="entry name" value="primase_Cterm"/>
    <property type="match status" value="1"/>
</dbReference>
<evidence type="ECO:0000256" key="1">
    <source>
        <dbReference type="ARBA" id="ARBA00022741"/>
    </source>
</evidence>
<dbReference type="InterPro" id="IPR045455">
    <property type="entry name" value="NrS-1_pol-like_helicase"/>
</dbReference>
<evidence type="ECO:0000259" key="4">
    <source>
        <dbReference type="PROSITE" id="PS51206"/>
    </source>
</evidence>
<dbReference type="InterPro" id="IPR014015">
    <property type="entry name" value="Helicase_SF3_DNA-vir"/>
</dbReference>
<dbReference type="Gene3D" id="3.90.580.10">
    <property type="entry name" value="Zinc finger, CHC2-type domain"/>
    <property type="match status" value="1"/>
</dbReference>
<evidence type="ECO:0000256" key="2">
    <source>
        <dbReference type="ARBA" id="ARBA00022801"/>
    </source>
</evidence>
<feature type="domain" description="SF3 helicase" evidence="4">
    <location>
        <begin position="481"/>
        <end position="640"/>
    </location>
</feature>
<dbReference type="CDD" id="cd01029">
    <property type="entry name" value="TOPRIM_primases"/>
    <property type="match status" value="1"/>
</dbReference>
<dbReference type="InterPro" id="IPR051620">
    <property type="entry name" value="ORF904-like_C"/>
</dbReference>
<protein>
    <recommendedName>
        <fullName evidence="4">SF3 helicase domain-containing protein</fullName>
    </recommendedName>
</protein>
<dbReference type="PANTHER" id="PTHR35372">
    <property type="entry name" value="ATP BINDING PROTEIN-RELATED"/>
    <property type="match status" value="1"/>
</dbReference>
<reference evidence="6" key="1">
    <citation type="journal article" date="2019" name="Int. J. Syst. Evol. Microbiol.">
        <title>The Global Catalogue of Microorganisms (GCM) 10K type strain sequencing project: providing services to taxonomists for standard genome sequencing and annotation.</title>
        <authorList>
            <consortium name="The Broad Institute Genomics Platform"/>
            <consortium name="The Broad Institute Genome Sequencing Center for Infectious Disease"/>
            <person name="Wu L."/>
            <person name="Ma J."/>
        </authorList>
    </citation>
    <scope>NUCLEOTIDE SEQUENCE [LARGE SCALE GENOMIC DNA]</scope>
    <source>
        <strain evidence="6">JCM 17805</strain>
    </source>
</reference>
<dbReference type="SMART" id="SM00885">
    <property type="entry name" value="D5_N"/>
    <property type="match status" value="1"/>
</dbReference>
<dbReference type="SUPFAM" id="SSF57783">
    <property type="entry name" value="Zinc beta-ribbon"/>
    <property type="match status" value="1"/>
</dbReference>
<keyword evidence="3" id="KW-0067">ATP-binding</keyword>
<dbReference type="InterPro" id="IPR036977">
    <property type="entry name" value="DNA_primase_Znf_CHC2"/>
</dbReference>
<organism evidence="5 6">
    <name type="scientific">Kistimonas scapharcae</name>
    <dbReference type="NCBI Taxonomy" id="1036133"/>
    <lineage>
        <taxon>Bacteria</taxon>
        <taxon>Pseudomonadati</taxon>
        <taxon>Pseudomonadota</taxon>
        <taxon>Gammaproteobacteria</taxon>
        <taxon>Oceanospirillales</taxon>
        <taxon>Endozoicomonadaceae</taxon>
        <taxon>Kistimonas</taxon>
    </lineage>
</organism>
<dbReference type="RefSeq" id="WP_345192847.1">
    <property type="nucleotide sequence ID" value="NZ_BAABFL010000011.1"/>
</dbReference>
<accession>A0ABP8UXQ4</accession>
<dbReference type="Pfam" id="PF19263">
    <property type="entry name" value="DUF5906"/>
    <property type="match status" value="1"/>
</dbReference>
<sequence length="770" mass="85941">MTDFLDFNDAEIVRLPDDNPGRLAAGDIRQRLMSQLPSFIEYLLPDAAGYPDHYAVGNCAGAKGQSLKIAIEGEKAGLWHDFATGEHGDMFSLVQANQHMDFPDALRFIARWLGVEAKPVKTPVPGPKKSKAVIDDLGRHTGKWDYHDSDGNLIACVYRYDTPTGKQFRPWDVKAGKHKAPAPRPLYNQPAIKQCEAVVLVEGEKCAQALIDAGICATTAMNGARAPVDKTDWRPLKGKQVLVWPDNDQPGREYAESAAMAVLRAGAASCAILIAPSGKPEKWDAADALVEVDQQNNPFDVPGFLAGAERTPVTLPDETDGISGLVSSGLETDDELTQAFNTLYGDNWRYCDQWGKWFVWTGQCWSQDKVLYVCHLSRLLCRAAAHHAEKERQRNRLASTSTIQNIVKLARSSPCHATTADEWDRDPWLLNTPGGVVDLKTGRLLAHRRSDMMTRMTTATPEGDCPLWLRFMNDVTDGDRALVDYLQKVVGYCLTGVTTEHALFFLHGGGANGKSVFVHVLMSILSNYAANAPVETFMETRTEKHPTDLASLQGARYVSSVETEQGKRWNESKLKTLTGGDKISARFMRQDFFEYTPQFKLVIAGNHKPSIRNVDEAMKRRLHLIPFTVTVPDEKKDRSLPNKLLRERGGILAWAVEGCLRWQKEGIKPPTTVVKATQDYFDGEDTLGQWIDERCEMGRAKRESVARLYADFKLWSEEQGQYVGSVKRFSESMQSRKFDKCRMTTGHRGLMGVALRLREGVNIGAYHTDF</sequence>
<proteinExistence type="predicted"/>
<dbReference type="EMBL" id="BAABFL010000011">
    <property type="protein sequence ID" value="GAA4647890.1"/>
    <property type="molecule type" value="Genomic_DNA"/>
</dbReference>
<evidence type="ECO:0000313" key="6">
    <source>
        <dbReference type="Proteomes" id="UP001500604"/>
    </source>
</evidence>
<dbReference type="Gene3D" id="3.40.50.300">
    <property type="entry name" value="P-loop containing nucleotide triphosphate hydrolases"/>
    <property type="match status" value="1"/>
</dbReference>
<keyword evidence="6" id="KW-1185">Reference proteome</keyword>
<dbReference type="PROSITE" id="PS51206">
    <property type="entry name" value="SF3_HELICASE_1"/>
    <property type="match status" value="1"/>
</dbReference>